<proteinExistence type="predicted"/>
<keyword evidence="1" id="KW-0732">Signal</keyword>
<organism evidence="2 3">
    <name type="scientific">Oceanospirillum linum</name>
    <dbReference type="NCBI Taxonomy" id="966"/>
    <lineage>
        <taxon>Bacteria</taxon>
        <taxon>Pseudomonadati</taxon>
        <taxon>Pseudomonadota</taxon>
        <taxon>Gammaproteobacteria</taxon>
        <taxon>Oceanospirillales</taxon>
        <taxon>Oceanospirillaceae</taxon>
        <taxon>Oceanospirillum</taxon>
    </lineage>
</organism>
<evidence type="ECO:0000313" key="3">
    <source>
        <dbReference type="Proteomes" id="UP000190064"/>
    </source>
</evidence>
<accession>A0A1T1H9T6</accession>
<dbReference type="AlphaFoldDB" id="A0A1T1H9T6"/>
<evidence type="ECO:0000256" key="1">
    <source>
        <dbReference type="SAM" id="SignalP"/>
    </source>
</evidence>
<evidence type="ECO:0008006" key="4">
    <source>
        <dbReference type="Google" id="ProtNLM"/>
    </source>
</evidence>
<reference evidence="2" key="1">
    <citation type="submission" date="2017-02" db="EMBL/GenBank/DDBJ databases">
        <title>Draft Genome Sequence of the Salt Water Bacterium Oceanospirillum linum ATCC 11336.</title>
        <authorList>
            <person name="Trachtenberg A.M."/>
            <person name="Carney J.G."/>
            <person name="Linnane J.D."/>
            <person name="Rheaume B.A."/>
            <person name="Pitts N.L."/>
            <person name="Mykles D.L."/>
            <person name="Maclea K.S."/>
        </authorList>
    </citation>
    <scope>NUCLEOTIDE SEQUENCE [LARGE SCALE GENOMIC DNA]</scope>
    <source>
        <strain evidence="2">ATCC 11336</strain>
    </source>
</reference>
<dbReference type="STRING" id="966.BTA35_0212115"/>
<protein>
    <recommendedName>
        <fullName evidence="4">GOLD domain-containing protein</fullName>
    </recommendedName>
</protein>
<evidence type="ECO:0000313" key="2">
    <source>
        <dbReference type="EMBL" id="OOV86631.1"/>
    </source>
</evidence>
<feature type="signal peptide" evidence="1">
    <location>
        <begin position="1"/>
        <end position="22"/>
    </location>
</feature>
<dbReference type="EMBL" id="MTSD02000005">
    <property type="protein sequence ID" value="OOV86631.1"/>
    <property type="molecule type" value="Genomic_DNA"/>
</dbReference>
<comment type="caution">
    <text evidence="2">The sequence shown here is derived from an EMBL/GenBank/DDBJ whole genome shotgun (WGS) entry which is preliminary data.</text>
</comment>
<dbReference type="RefSeq" id="WP_078320079.1">
    <property type="nucleotide sequence ID" value="NZ_FXTS01000006.1"/>
</dbReference>
<gene>
    <name evidence="2" type="ORF">BTA35_0212115</name>
</gene>
<name>A0A1T1H9T6_OCELI</name>
<dbReference type="Proteomes" id="UP000190064">
    <property type="component" value="Unassembled WGS sequence"/>
</dbReference>
<feature type="chain" id="PRO_5010549657" description="GOLD domain-containing protein" evidence="1">
    <location>
        <begin position="23"/>
        <end position="102"/>
    </location>
</feature>
<sequence length="102" mass="11307">MNAVTKALFLVVVGLLSQTVQAHFPIMTCELENGMIRCETGFSDGSLTVNKPVTVLDYDDEVLLQLKTDSASAVEFSAPEGEYYIRFDSGHEQPVEIDYDEL</sequence>
<keyword evidence="3" id="KW-1185">Reference proteome</keyword>